<dbReference type="Gene3D" id="3.50.50.60">
    <property type="entry name" value="FAD/NAD(P)-binding domain"/>
    <property type="match status" value="1"/>
</dbReference>
<dbReference type="OrthoDB" id="9773233at2"/>
<gene>
    <name evidence="2" type="ORF">soil367_18715</name>
</gene>
<dbReference type="Proteomes" id="UP000298049">
    <property type="component" value="Plasmid psoil36-7"/>
</dbReference>
<keyword evidence="2" id="KW-0614">Plasmid</keyword>
<accession>A0A4P7XLH4</accession>
<dbReference type="GO" id="GO:0004497">
    <property type="term" value="F:monooxygenase activity"/>
    <property type="evidence" value="ECO:0007669"/>
    <property type="project" value="TreeGrafter"/>
</dbReference>
<evidence type="ECO:0000313" key="3">
    <source>
        <dbReference type="Proteomes" id="UP000298049"/>
    </source>
</evidence>
<dbReference type="GO" id="GO:0050661">
    <property type="term" value="F:NADP binding"/>
    <property type="evidence" value="ECO:0007669"/>
    <property type="project" value="InterPro"/>
</dbReference>
<dbReference type="GO" id="GO:0050660">
    <property type="term" value="F:flavin adenine dinucleotide binding"/>
    <property type="evidence" value="ECO:0007669"/>
    <property type="project" value="InterPro"/>
</dbReference>
<reference evidence="2 3" key="1">
    <citation type="submission" date="2018-07" db="EMBL/GenBank/DDBJ databases">
        <title>Marsedoiliclastica nanhaica gen. nov. sp. nov., a novel marine hydrocarbonoclastic bacterium isolated from an in-situ enriched hydrocarbon-degrading consortium in deep-sea sediment.</title>
        <authorList>
            <person name="Dong C."/>
            <person name="Ma T."/>
            <person name="Liu R."/>
            <person name="Shao Z."/>
        </authorList>
    </citation>
    <scope>NUCLEOTIDE SEQUENCE [LARGE SCALE GENOMIC DNA]</scope>
    <source>
        <strain evidence="3">soil36-7</strain>
        <plasmid evidence="2 3">psoil36-7</plasmid>
    </source>
</reference>
<dbReference type="PANTHER" id="PTHR43539:SF78">
    <property type="entry name" value="FLAVIN-CONTAINING MONOOXYGENASE"/>
    <property type="match status" value="1"/>
</dbReference>
<dbReference type="PRINTS" id="PR00469">
    <property type="entry name" value="PNDRDTASEII"/>
</dbReference>
<dbReference type="Pfam" id="PF13738">
    <property type="entry name" value="Pyr_redox_3"/>
    <property type="match status" value="1"/>
</dbReference>
<keyword evidence="3" id="KW-1185">Reference proteome</keyword>
<proteinExistence type="predicted"/>
<dbReference type="NCBIfam" id="NF040505">
    <property type="entry name" value="ArsO_flavin_mono"/>
    <property type="match status" value="1"/>
</dbReference>
<dbReference type="KEGG" id="hmi:soil367_18715"/>
<evidence type="ECO:0000256" key="1">
    <source>
        <dbReference type="ARBA" id="ARBA00023002"/>
    </source>
</evidence>
<sequence length="355" mass="39504">MRATDVLVIGGGQAGLATGYFLRRHKLDYRIVDREPEPGGAWRHGWDSLRLFSPAQWSSLPGWPMPEGDGQGWPHRDQVIDYLTAYERRYQIPVDRPVWVESVVSGQEGLTVDTDRGQYRAKTIISATGTWSQPFIPAMPGRISFKGRQIHSADYRRPEDFRDQRVLVIGGGNSGAQIFAEVSKVAEATWVTREPPQFLPDEVDGRVLFEMATEKWKAEQEGRNYTLAGSLADIVMVPPVQEARARGVLQAQPLFSRFTGTGVIWTDGGEEAIDAVIWCTGFRPSLQHLASLDIVEADGRVAVERTRSVKEPRLWLVGYGDWTGFASATLVGVMRSTRDAARGVKDYLSGEVNNT</sequence>
<keyword evidence="1" id="KW-0560">Oxidoreductase</keyword>
<protein>
    <submittedName>
        <fullName evidence="2">Pyridine nucleotide-disulfide oxidoreductase</fullName>
    </submittedName>
</protein>
<dbReference type="PANTHER" id="PTHR43539">
    <property type="entry name" value="FLAVIN-BINDING MONOOXYGENASE-LIKE PROTEIN (AFU_ORTHOLOGUE AFUA_4G09220)"/>
    <property type="match status" value="1"/>
</dbReference>
<dbReference type="EMBL" id="CP031094">
    <property type="protein sequence ID" value="QCF28106.1"/>
    <property type="molecule type" value="Genomic_DNA"/>
</dbReference>
<dbReference type="RefSeq" id="WP_136550779.1">
    <property type="nucleotide sequence ID" value="NZ_CP031094.1"/>
</dbReference>
<dbReference type="AlphaFoldDB" id="A0A4P7XLH4"/>
<evidence type="ECO:0000313" key="2">
    <source>
        <dbReference type="EMBL" id="QCF28106.1"/>
    </source>
</evidence>
<geneLocation type="plasmid" evidence="2 3">
    <name>psoil36-7</name>
</geneLocation>
<name>A0A4P7XLH4_9ALTE</name>
<dbReference type="InterPro" id="IPR036188">
    <property type="entry name" value="FAD/NAD-bd_sf"/>
</dbReference>
<dbReference type="PRINTS" id="PR00368">
    <property type="entry name" value="FADPNR"/>
</dbReference>
<dbReference type="InterPro" id="IPR050982">
    <property type="entry name" value="Auxin_biosynth/cation_transpt"/>
</dbReference>
<organism evidence="2 3">
    <name type="scientific">Hydrocarboniclastica marina</name>
    <dbReference type="NCBI Taxonomy" id="2259620"/>
    <lineage>
        <taxon>Bacteria</taxon>
        <taxon>Pseudomonadati</taxon>
        <taxon>Pseudomonadota</taxon>
        <taxon>Gammaproteobacteria</taxon>
        <taxon>Alteromonadales</taxon>
        <taxon>Alteromonadaceae</taxon>
        <taxon>Hydrocarboniclastica</taxon>
    </lineage>
</organism>
<dbReference type="SUPFAM" id="SSF51905">
    <property type="entry name" value="FAD/NAD(P)-binding domain"/>
    <property type="match status" value="2"/>
</dbReference>